<keyword evidence="3" id="KW-0812">Transmembrane</keyword>
<dbReference type="SUPFAM" id="SSF56801">
    <property type="entry name" value="Acetyl-CoA synthetase-like"/>
    <property type="match status" value="1"/>
</dbReference>
<comment type="similarity">
    <text evidence="1">Belongs to the ATP-dependent AMP-binding enzyme family.</text>
</comment>
<feature type="domain" description="Ig-like" evidence="4">
    <location>
        <begin position="538"/>
        <end position="621"/>
    </location>
</feature>
<organism evidence="5 6">
    <name type="scientific">Dimorphilus gyrociliatus</name>
    <dbReference type="NCBI Taxonomy" id="2664684"/>
    <lineage>
        <taxon>Eukaryota</taxon>
        <taxon>Metazoa</taxon>
        <taxon>Spiralia</taxon>
        <taxon>Lophotrochozoa</taxon>
        <taxon>Annelida</taxon>
        <taxon>Polychaeta</taxon>
        <taxon>Polychaeta incertae sedis</taxon>
        <taxon>Dinophilidae</taxon>
        <taxon>Dimorphilus</taxon>
    </lineage>
</organism>
<dbReference type="Gene3D" id="3.40.50.12780">
    <property type="entry name" value="N-terminal domain of ligase-like"/>
    <property type="match status" value="1"/>
</dbReference>
<dbReference type="Pfam" id="PF13927">
    <property type="entry name" value="Ig_3"/>
    <property type="match status" value="1"/>
</dbReference>
<evidence type="ECO:0000256" key="2">
    <source>
        <dbReference type="ARBA" id="ARBA00022598"/>
    </source>
</evidence>
<proteinExistence type="inferred from homology"/>
<dbReference type="SUPFAM" id="SSF48726">
    <property type="entry name" value="Immunoglobulin"/>
    <property type="match status" value="2"/>
</dbReference>
<dbReference type="Pfam" id="PF00501">
    <property type="entry name" value="AMP-binding"/>
    <property type="match status" value="1"/>
</dbReference>
<dbReference type="GO" id="GO:0016405">
    <property type="term" value="F:CoA-ligase activity"/>
    <property type="evidence" value="ECO:0007669"/>
    <property type="project" value="TreeGrafter"/>
</dbReference>
<evidence type="ECO:0000313" key="5">
    <source>
        <dbReference type="EMBL" id="CAD5117964.1"/>
    </source>
</evidence>
<feature type="domain" description="Ig-like" evidence="4">
    <location>
        <begin position="891"/>
        <end position="971"/>
    </location>
</feature>
<keyword evidence="6" id="KW-1185">Reference proteome</keyword>
<dbReference type="InterPro" id="IPR036179">
    <property type="entry name" value="Ig-like_dom_sf"/>
</dbReference>
<dbReference type="InterPro" id="IPR020845">
    <property type="entry name" value="AMP-binding_CS"/>
</dbReference>
<dbReference type="PROSITE" id="PS00455">
    <property type="entry name" value="AMP_BINDING"/>
    <property type="match status" value="1"/>
</dbReference>
<dbReference type="PROSITE" id="PS50835">
    <property type="entry name" value="IG_LIKE"/>
    <property type="match status" value="3"/>
</dbReference>
<keyword evidence="3" id="KW-0472">Membrane</keyword>
<feature type="transmembrane region" description="Helical" evidence="3">
    <location>
        <begin position="1168"/>
        <end position="1193"/>
    </location>
</feature>
<dbReference type="EMBL" id="CAJFCJ010000007">
    <property type="protein sequence ID" value="CAD5117964.1"/>
    <property type="molecule type" value="Genomic_DNA"/>
</dbReference>
<dbReference type="PANTHER" id="PTHR24096:SF149">
    <property type="entry name" value="AMP-BINDING DOMAIN-CONTAINING PROTEIN-RELATED"/>
    <property type="match status" value="1"/>
</dbReference>
<feature type="transmembrane region" description="Helical" evidence="3">
    <location>
        <begin position="250"/>
        <end position="271"/>
    </location>
</feature>
<dbReference type="InterPro" id="IPR000873">
    <property type="entry name" value="AMP-dep_synth/lig_dom"/>
</dbReference>
<dbReference type="FunFam" id="3.30.300.30:FF:000007">
    <property type="entry name" value="4-coumarate--CoA ligase 2"/>
    <property type="match status" value="1"/>
</dbReference>
<keyword evidence="2" id="KW-0436">Ligase</keyword>
<accession>A0A7I8VTN5</accession>
<dbReference type="InterPro" id="IPR007110">
    <property type="entry name" value="Ig-like_dom"/>
</dbReference>
<comment type="caution">
    <text evidence="5">The sequence shown here is derived from an EMBL/GenBank/DDBJ whole genome shotgun (WGS) entry which is preliminary data.</text>
</comment>
<feature type="domain" description="Ig-like" evidence="4">
    <location>
        <begin position="741"/>
        <end position="842"/>
    </location>
</feature>
<evidence type="ECO:0000256" key="3">
    <source>
        <dbReference type="SAM" id="Phobius"/>
    </source>
</evidence>
<dbReference type="Proteomes" id="UP000549394">
    <property type="component" value="Unassembled WGS sequence"/>
</dbReference>
<dbReference type="Gene3D" id="3.30.300.30">
    <property type="match status" value="1"/>
</dbReference>
<name>A0A7I8VTN5_9ANNE</name>
<dbReference type="InterPro" id="IPR013783">
    <property type="entry name" value="Ig-like_fold"/>
</dbReference>
<dbReference type="AlphaFoldDB" id="A0A7I8VTN5"/>
<evidence type="ECO:0000313" key="6">
    <source>
        <dbReference type="Proteomes" id="UP000549394"/>
    </source>
</evidence>
<dbReference type="Pfam" id="PF13193">
    <property type="entry name" value="AMP-binding_C"/>
    <property type="match status" value="1"/>
</dbReference>
<dbReference type="InterPro" id="IPR042099">
    <property type="entry name" value="ANL_N_sf"/>
</dbReference>
<dbReference type="InterPro" id="IPR045851">
    <property type="entry name" value="AMP-bd_C_sf"/>
</dbReference>
<keyword evidence="3" id="KW-1133">Transmembrane helix</keyword>
<dbReference type="InterPro" id="IPR025110">
    <property type="entry name" value="AMP-bd_C"/>
</dbReference>
<dbReference type="CDD" id="cd05911">
    <property type="entry name" value="Firefly_Luc_like"/>
    <property type="match status" value="1"/>
</dbReference>
<evidence type="ECO:0000259" key="4">
    <source>
        <dbReference type="PROSITE" id="PS50835"/>
    </source>
</evidence>
<dbReference type="OrthoDB" id="10253869at2759"/>
<protein>
    <submittedName>
        <fullName evidence="5">DgyrCDS6706</fullName>
    </submittedName>
</protein>
<dbReference type="Gene3D" id="2.60.40.10">
    <property type="entry name" value="Immunoglobulins"/>
    <property type="match status" value="1"/>
</dbReference>
<dbReference type="PANTHER" id="PTHR24096">
    <property type="entry name" value="LONG-CHAIN-FATTY-ACID--COA LIGASE"/>
    <property type="match status" value="1"/>
</dbReference>
<sequence>MAVRLLYSRIFSRKISPNILRSLSSLSICADGSLKSPYPDIEIKKLSFPDASFSALEKFGPKVALIDVESQREVTYSNLLDQTVKVISSLKKLGLEKDDIVTICSTNNLEYFTIFLAIVSIGAIPSTVNPAYQQEDLQRTCEVTNSKFLIVSSQLANIAKNVKSEHLKAVMTLDQPVDGCLSFQQLLDDDGSAFSDNWNFKVEEDTLVLPFSSGTTGLPKGVMLTHYNVYSNIRQTFNEHTKIDFFNKKILGVLPFFHIYGQVVILLGTIFQGGTILVHSKFEPQQFLKSLNDYRPEILPLVPPLVLFMAHHAKNACPEFSAYCEMVLCGAAPLSKGLSNKFCSELNFNRLLGAYGLTETSPVTHVNPYDAPRADTVGFTLPNGYTKLVDPETGKTVSEPNVEGEICIKGPHVMKGYYKNQKATDEMIKGEWLHSGDIGQFHTDGHFSVTDRIKELIKYKGYQVAPAELEGILLTNEFVADAAVIGKPDEEAGELPTAFVLLKQGSETTEEDLLQYVAERVARQKKLRGGIKFVKEIPKAPSDINCIGYSLNGENETYNCPDITTSDRGNLFKCFVENENEKTPKLSWYKRGDLIKKITANKSCILDEDYTLTTNYSCIVEWANGKTQRFDIKGIDINIPIGWWTKHIKPPMNVLQKLCIRSDQKNSVTLRGDVESALKGDPAEDFSWILAEAPGKTRLLTYNDIIFSNQSSKYAIDKFYNLVIKDVEPYDATKYIFDFRPVSQSLSAFFGVVESDLLCNGLRRNSVYNSFRCPNLSVPDNKDAIISCTLKYTFLYKPVFSWKKNGENLNTVEHLHEGEGLLTSCILAENLKDEDEYECSVEWGPPTETPQSSPFCQPTQFYCVEAPNSPGYKDVCKIKGSQVTTNERQHSTIFSKLENVLAKPGDNIVLKCETGSNNSPNKWYFYGNGTSVQISSSSDILNEYKDKYDIEGNFNLKIKYMTPSESGRYECVWNVDDCTPRGLHVYLGLADQSLSDSTLVKTQSSTVVIEFMKESYDDKVTTELKGFLSCQLKYKYLWQPMIKWYEDDVLIDIDSVTAKTDDSNEGYRSCILVNYNISKTYRCDIGWEEPPLNLICNSTFNPDDSCVDANNSPNYAQAIILNISNTNNISIVTEDDIDKLLESCKVVPQNWTYPPIIIEQIEKNDNKALIIGLTVAAGLIVIILIILIVIACCREKDNRKIATAESNKIDKISDGPEKLFIIQRPASNNIYNSHRNCTSTENIIKFEDVEIGMHVS</sequence>
<gene>
    <name evidence="5" type="ORF">DGYR_LOCUS6421</name>
</gene>
<evidence type="ECO:0000256" key="1">
    <source>
        <dbReference type="ARBA" id="ARBA00006432"/>
    </source>
</evidence>
<reference evidence="5 6" key="1">
    <citation type="submission" date="2020-08" db="EMBL/GenBank/DDBJ databases">
        <authorList>
            <person name="Hejnol A."/>
        </authorList>
    </citation>
    <scope>NUCLEOTIDE SEQUENCE [LARGE SCALE GENOMIC DNA]</scope>
</reference>